<name>A0A7M3SUG4_9ACTN</name>
<protein>
    <recommendedName>
        <fullName evidence="3 10">Prephenate dehydratase</fullName>
        <shortName evidence="10">PDT</shortName>
        <ecNumber evidence="2 10">4.2.1.51</ecNumber>
    </recommendedName>
</protein>
<dbReference type="AlphaFoldDB" id="A0A7M3SUG4"/>
<dbReference type="InterPro" id="IPR002912">
    <property type="entry name" value="ACT_dom"/>
</dbReference>
<dbReference type="GO" id="GO:0005737">
    <property type="term" value="C:cytoplasm"/>
    <property type="evidence" value="ECO:0007669"/>
    <property type="project" value="TreeGrafter"/>
</dbReference>
<evidence type="ECO:0000256" key="9">
    <source>
        <dbReference type="PIRSR" id="PIRSR001500-2"/>
    </source>
</evidence>
<dbReference type="Pfam" id="PF00800">
    <property type="entry name" value="PDT"/>
    <property type="match status" value="1"/>
</dbReference>
<keyword evidence="7 10" id="KW-0456">Lyase</keyword>
<dbReference type="Gene3D" id="3.30.70.260">
    <property type="match status" value="1"/>
</dbReference>
<evidence type="ECO:0000313" key="13">
    <source>
        <dbReference type="EMBL" id="GED96288.1"/>
    </source>
</evidence>
<evidence type="ECO:0000256" key="4">
    <source>
        <dbReference type="ARBA" id="ARBA00022605"/>
    </source>
</evidence>
<dbReference type="UniPathway" id="UPA00121">
    <property type="reaction ID" value="UER00345"/>
</dbReference>
<dbReference type="Gene3D" id="3.40.190.10">
    <property type="entry name" value="Periplasmic binding protein-like II"/>
    <property type="match status" value="2"/>
</dbReference>
<evidence type="ECO:0000259" key="12">
    <source>
        <dbReference type="PROSITE" id="PS51671"/>
    </source>
</evidence>
<dbReference type="RefSeq" id="WP_161925782.1">
    <property type="nucleotide sequence ID" value="NZ_BJOU01000001.1"/>
</dbReference>
<feature type="site" description="Essential for prephenate dehydratase activity" evidence="9">
    <location>
        <position position="186"/>
    </location>
</feature>
<feature type="domain" description="ACT" evidence="12">
    <location>
        <begin position="207"/>
        <end position="285"/>
    </location>
</feature>
<evidence type="ECO:0000256" key="7">
    <source>
        <dbReference type="ARBA" id="ARBA00023239"/>
    </source>
</evidence>
<proteinExistence type="predicted"/>
<evidence type="ECO:0000256" key="2">
    <source>
        <dbReference type="ARBA" id="ARBA00013147"/>
    </source>
</evidence>
<sequence length="318" mass="32755">MPVIAYFGPAGTFTEMAANRLVDTGAGPLAGVADAVTLLPVSSPTNVIQAVRRGDAQYGCVPVESSLEGSVPATMDALVPDSDADAVQIFAETVLDIAFTIGAARALEPDEVATIAAYPVAEAQVRDGVAARFPNAAFVMASSNSAAASEVAAGKADAAVTTPVAAAANGLHVLAENLADSDGAATRFVLLGRPGPVPARTGNDRTSVIVELANRPGSLLAVLDEFAGRGIDLTRIESRPRRNHNPTGVDYRFFIDAVGHIDDAAIGEALRALYRGVERLVFLGSWTVDGQGGAPPPDHGPSEAWFARLRGTESEEGA</sequence>
<dbReference type="EC" id="4.2.1.51" evidence="2 10"/>
<dbReference type="PROSITE" id="PS00858">
    <property type="entry name" value="PREPHENATE_DEHYDR_2"/>
    <property type="match status" value="1"/>
</dbReference>
<evidence type="ECO:0000259" key="11">
    <source>
        <dbReference type="PROSITE" id="PS51171"/>
    </source>
</evidence>
<gene>
    <name evidence="10 13" type="primary">pheA</name>
    <name evidence="13" type="ORF">nbrc107697_03270</name>
</gene>
<dbReference type="Proteomes" id="UP000444980">
    <property type="component" value="Unassembled WGS sequence"/>
</dbReference>
<dbReference type="GO" id="GO:0009094">
    <property type="term" value="P:L-phenylalanine biosynthetic process"/>
    <property type="evidence" value="ECO:0007669"/>
    <property type="project" value="UniProtKB-UniPathway"/>
</dbReference>
<dbReference type="GO" id="GO:0004664">
    <property type="term" value="F:prephenate dehydratase activity"/>
    <property type="evidence" value="ECO:0007669"/>
    <property type="project" value="UniProtKB-UniRule"/>
</dbReference>
<evidence type="ECO:0000256" key="5">
    <source>
        <dbReference type="ARBA" id="ARBA00023141"/>
    </source>
</evidence>
<dbReference type="PROSITE" id="PS51171">
    <property type="entry name" value="PREPHENATE_DEHYDR_3"/>
    <property type="match status" value="1"/>
</dbReference>
<comment type="catalytic activity">
    <reaction evidence="8 10">
        <text>prephenate + H(+) = 3-phenylpyruvate + CO2 + H2O</text>
        <dbReference type="Rhea" id="RHEA:21648"/>
        <dbReference type="ChEBI" id="CHEBI:15377"/>
        <dbReference type="ChEBI" id="CHEBI:15378"/>
        <dbReference type="ChEBI" id="CHEBI:16526"/>
        <dbReference type="ChEBI" id="CHEBI:18005"/>
        <dbReference type="ChEBI" id="CHEBI:29934"/>
        <dbReference type="EC" id="4.2.1.51"/>
    </reaction>
</comment>
<dbReference type="PROSITE" id="PS51671">
    <property type="entry name" value="ACT"/>
    <property type="match status" value="1"/>
</dbReference>
<dbReference type="OrthoDB" id="9802281at2"/>
<evidence type="ECO:0000313" key="14">
    <source>
        <dbReference type="Proteomes" id="UP000444980"/>
    </source>
</evidence>
<evidence type="ECO:0000256" key="8">
    <source>
        <dbReference type="ARBA" id="ARBA00047848"/>
    </source>
</evidence>
<dbReference type="InterPro" id="IPR018528">
    <property type="entry name" value="Preph_deHydtase_CS"/>
</dbReference>
<keyword evidence="4 10" id="KW-0028">Amino-acid biosynthesis</keyword>
<keyword evidence="14" id="KW-1185">Reference proteome</keyword>
<comment type="caution">
    <text evidence="13">The sequence shown here is derived from an EMBL/GenBank/DDBJ whole genome shotgun (WGS) entry which is preliminary data.</text>
</comment>
<keyword evidence="5 10" id="KW-0057">Aromatic amino acid biosynthesis</keyword>
<accession>A0A7M3SUG4</accession>
<evidence type="ECO:0000256" key="1">
    <source>
        <dbReference type="ARBA" id="ARBA00004741"/>
    </source>
</evidence>
<evidence type="ECO:0000256" key="3">
    <source>
        <dbReference type="ARBA" id="ARBA00021872"/>
    </source>
</evidence>
<dbReference type="InterPro" id="IPR001086">
    <property type="entry name" value="Preph_deHydtase"/>
</dbReference>
<dbReference type="CDD" id="cd04905">
    <property type="entry name" value="ACT_CM-PDT"/>
    <property type="match status" value="1"/>
</dbReference>
<evidence type="ECO:0000256" key="6">
    <source>
        <dbReference type="ARBA" id="ARBA00023222"/>
    </source>
</evidence>
<feature type="domain" description="Prephenate dehydratase" evidence="11">
    <location>
        <begin position="3"/>
        <end position="193"/>
    </location>
</feature>
<evidence type="ECO:0000256" key="10">
    <source>
        <dbReference type="RuleBase" id="RU361254"/>
    </source>
</evidence>
<dbReference type="NCBIfam" id="NF008865">
    <property type="entry name" value="PRK11898.1"/>
    <property type="match status" value="1"/>
</dbReference>
<organism evidence="13 14">
    <name type="scientific">Gordonia crocea</name>
    <dbReference type="NCBI Taxonomy" id="589162"/>
    <lineage>
        <taxon>Bacteria</taxon>
        <taxon>Bacillati</taxon>
        <taxon>Actinomycetota</taxon>
        <taxon>Actinomycetes</taxon>
        <taxon>Mycobacteriales</taxon>
        <taxon>Gordoniaceae</taxon>
        <taxon>Gordonia</taxon>
    </lineage>
</organism>
<dbReference type="PANTHER" id="PTHR21022">
    <property type="entry name" value="PREPHENATE DEHYDRATASE P PROTEIN"/>
    <property type="match status" value="1"/>
</dbReference>
<dbReference type="SUPFAM" id="SSF55021">
    <property type="entry name" value="ACT-like"/>
    <property type="match status" value="1"/>
</dbReference>
<keyword evidence="6 10" id="KW-0584">Phenylalanine biosynthesis</keyword>
<dbReference type="PIRSF" id="PIRSF001500">
    <property type="entry name" value="Chor_mut_pdt_Ppr"/>
    <property type="match status" value="1"/>
</dbReference>
<dbReference type="Pfam" id="PF01842">
    <property type="entry name" value="ACT"/>
    <property type="match status" value="1"/>
</dbReference>
<comment type="pathway">
    <text evidence="1 10">Amino-acid biosynthesis; L-phenylalanine biosynthesis; phenylpyruvate from prephenate: step 1/1.</text>
</comment>
<dbReference type="EMBL" id="BJOU01000001">
    <property type="protein sequence ID" value="GED96288.1"/>
    <property type="molecule type" value="Genomic_DNA"/>
</dbReference>
<dbReference type="InterPro" id="IPR008242">
    <property type="entry name" value="Chor_mutase/pphenate_deHydtase"/>
</dbReference>
<reference evidence="14" key="1">
    <citation type="submission" date="2019-06" db="EMBL/GenBank/DDBJ databases">
        <title>Gordonia isolated from sludge of a wastewater treatment plant.</title>
        <authorList>
            <person name="Tamura T."/>
            <person name="Aoyama K."/>
            <person name="Kang Y."/>
            <person name="Saito S."/>
            <person name="Akiyama N."/>
            <person name="Yazawa K."/>
            <person name="Gonoi T."/>
            <person name="Mikami Y."/>
        </authorList>
    </citation>
    <scope>NUCLEOTIDE SEQUENCE [LARGE SCALE GENOMIC DNA]</scope>
    <source>
        <strain evidence="14">NBRC 107697</strain>
    </source>
</reference>
<dbReference type="SUPFAM" id="SSF53850">
    <property type="entry name" value="Periplasmic binding protein-like II"/>
    <property type="match status" value="1"/>
</dbReference>
<dbReference type="InterPro" id="IPR045865">
    <property type="entry name" value="ACT-like_dom_sf"/>
</dbReference>
<dbReference type="PANTHER" id="PTHR21022:SF19">
    <property type="entry name" value="PREPHENATE DEHYDRATASE-RELATED"/>
    <property type="match status" value="1"/>
</dbReference>